<proteinExistence type="predicted"/>
<feature type="signal peptide" evidence="1">
    <location>
        <begin position="1"/>
        <end position="23"/>
    </location>
</feature>
<dbReference type="EMBL" id="SRLO01001309">
    <property type="protein sequence ID" value="TNN39091.1"/>
    <property type="molecule type" value="Genomic_DNA"/>
</dbReference>
<accession>A0A4Z2FDN3</accession>
<reference evidence="2 3" key="1">
    <citation type="submission" date="2019-03" db="EMBL/GenBank/DDBJ databases">
        <title>First draft genome of Liparis tanakae, snailfish: a comprehensive survey of snailfish specific genes.</title>
        <authorList>
            <person name="Kim W."/>
            <person name="Song I."/>
            <person name="Jeong J.-H."/>
            <person name="Kim D."/>
            <person name="Kim S."/>
            <person name="Ryu S."/>
            <person name="Song J.Y."/>
            <person name="Lee S.K."/>
        </authorList>
    </citation>
    <scope>NUCLEOTIDE SEQUENCE [LARGE SCALE GENOMIC DNA]</scope>
    <source>
        <tissue evidence="2">Muscle</tissue>
    </source>
</reference>
<keyword evidence="1" id="KW-0732">Signal</keyword>
<comment type="caution">
    <text evidence="2">The sequence shown here is derived from an EMBL/GenBank/DDBJ whole genome shotgun (WGS) entry which is preliminary data.</text>
</comment>
<feature type="chain" id="PRO_5021404813" description="Secreted protein" evidence="1">
    <location>
        <begin position="24"/>
        <end position="86"/>
    </location>
</feature>
<dbReference type="AlphaFoldDB" id="A0A4Z2FDN3"/>
<dbReference type="Proteomes" id="UP000314294">
    <property type="component" value="Unassembled WGS sequence"/>
</dbReference>
<keyword evidence="3" id="KW-1185">Reference proteome</keyword>
<evidence type="ECO:0008006" key="4">
    <source>
        <dbReference type="Google" id="ProtNLM"/>
    </source>
</evidence>
<protein>
    <recommendedName>
        <fullName evidence="4">Secreted protein</fullName>
    </recommendedName>
</protein>
<evidence type="ECO:0000256" key="1">
    <source>
        <dbReference type="SAM" id="SignalP"/>
    </source>
</evidence>
<gene>
    <name evidence="2" type="ORF">EYF80_050726</name>
</gene>
<organism evidence="2 3">
    <name type="scientific">Liparis tanakae</name>
    <name type="common">Tanaka's snailfish</name>
    <dbReference type="NCBI Taxonomy" id="230148"/>
    <lineage>
        <taxon>Eukaryota</taxon>
        <taxon>Metazoa</taxon>
        <taxon>Chordata</taxon>
        <taxon>Craniata</taxon>
        <taxon>Vertebrata</taxon>
        <taxon>Euteleostomi</taxon>
        <taxon>Actinopterygii</taxon>
        <taxon>Neopterygii</taxon>
        <taxon>Teleostei</taxon>
        <taxon>Neoteleostei</taxon>
        <taxon>Acanthomorphata</taxon>
        <taxon>Eupercaria</taxon>
        <taxon>Perciformes</taxon>
        <taxon>Cottioidei</taxon>
        <taxon>Cottales</taxon>
        <taxon>Liparidae</taxon>
        <taxon>Liparis</taxon>
    </lineage>
</organism>
<evidence type="ECO:0000313" key="3">
    <source>
        <dbReference type="Proteomes" id="UP000314294"/>
    </source>
</evidence>
<sequence length="86" mass="9321">MAPHVVSSLFILVITGSSDGIKATQHQPWIHYDQLLSELLETDVHTAGPDHTERRGAAVTGEQRHLRGRRGRLFNPALAACGGLAL</sequence>
<name>A0A4Z2FDN3_9TELE</name>
<evidence type="ECO:0000313" key="2">
    <source>
        <dbReference type="EMBL" id="TNN39091.1"/>
    </source>
</evidence>